<dbReference type="RefSeq" id="WP_103855503.1">
    <property type="nucleotide sequence ID" value="NZ_PQVI01000092.1"/>
</dbReference>
<sequence>MKKVFMATMILMTTSCAMLSYPPMPAERWYKQGTSNEEARISKAKWIYDVGMNKVAPTEKDTLIISCMQAKGFIWGVSPDDKEKWERKVEMLKKQGYQLF</sequence>
<evidence type="ECO:0000256" key="1">
    <source>
        <dbReference type="SAM" id="SignalP"/>
    </source>
</evidence>
<dbReference type="Proteomes" id="UP000237229">
    <property type="component" value="Unassembled WGS sequence"/>
</dbReference>
<accession>A0ABX4ZRK5</accession>
<evidence type="ECO:0008006" key="4">
    <source>
        <dbReference type="Google" id="ProtNLM"/>
    </source>
</evidence>
<proteinExistence type="predicted"/>
<keyword evidence="1" id="KW-0732">Signal</keyword>
<dbReference type="PROSITE" id="PS51257">
    <property type="entry name" value="PROKAR_LIPOPROTEIN"/>
    <property type="match status" value="1"/>
</dbReference>
<protein>
    <recommendedName>
        <fullName evidence="4">Lipoprotein</fullName>
    </recommendedName>
</protein>
<evidence type="ECO:0000313" key="3">
    <source>
        <dbReference type="Proteomes" id="UP000237229"/>
    </source>
</evidence>
<organism evidence="2 3">
    <name type="scientific">Avibacterium endocarditidis</name>
    <dbReference type="NCBI Taxonomy" id="380674"/>
    <lineage>
        <taxon>Bacteria</taxon>
        <taxon>Pseudomonadati</taxon>
        <taxon>Pseudomonadota</taxon>
        <taxon>Gammaproteobacteria</taxon>
        <taxon>Pasteurellales</taxon>
        <taxon>Pasteurellaceae</taxon>
        <taxon>Avibacterium</taxon>
    </lineage>
</organism>
<gene>
    <name evidence="2" type="ORF">C3Z13_07450</name>
</gene>
<feature type="chain" id="PRO_5046994707" description="Lipoprotein" evidence="1">
    <location>
        <begin position="18"/>
        <end position="100"/>
    </location>
</feature>
<name>A0ABX4ZRK5_9PAST</name>
<keyword evidence="3" id="KW-1185">Reference proteome</keyword>
<feature type="signal peptide" evidence="1">
    <location>
        <begin position="1"/>
        <end position="17"/>
    </location>
</feature>
<reference evidence="2 3" key="1">
    <citation type="submission" date="2018-02" db="EMBL/GenBank/DDBJ databases">
        <title>Classification genera of Pasteurellaceae by whole genome sequence comparison.</title>
        <authorList>
            <person name="Christensen H."/>
        </authorList>
    </citation>
    <scope>NUCLEOTIDE SEQUENCE [LARGE SCALE GENOMIC DNA]</scope>
    <source>
        <strain evidence="2 3">20186H4H1</strain>
    </source>
</reference>
<evidence type="ECO:0000313" key="2">
    <source>
        <dbReference type="EMBL" id="POY42153.1"/>
    </source>
</evidence>
<comment type="caution">
    <text evidence="2">The sequence shown here is derived from an EMBL/GenBank/DDBJ whole genome shotgun (WGS) entry which is preliminary data.</text>
</comment>
<dbReference type="EMBL" id="PQVI01000092">
    <property type="protein sequence ID" value="POY42153.1"/>
    <property type="molecule type" value="Genomic_DNA"/>
</dbReference>